<accession>A0A3D8T043</accession>
<reference evidence="9 10" key="1">
    <citation type="journal article" date="2018" name="IMA Fungus">
        <title>IMA Genome-F 9: Draft genome sequence of Annulohypoxylon stygium, Aspergillus mulundensis, Berkeleyomyces basicola (syn. Thielaviopsis basicola), Ceratocystis smalleyi, two Cercospora beticola strains, Coleophoma cylindrospora, Fusarium fracticaudum, Phialophora cf. hyalina, and Morchella septimelata.</title>
        <authorList>
            <person name="Wingfield B.D."/>
            <person name="Bills G.F."/>
            <person name="Dong Y."/>
            <person name="Huang W."/>
            <person name="Nel W.J."/>
            <person name="Swalarsk-Parry B.S."/>
            <person name="Vaghefi N."/>
            <person name="Wilken P.M."/>
            <person name="An Z."/>
            <person name="de Beer Z.W."/>
            <person name="De Vos L."/>
            <person name="Chen L."/>
            <person name="Duong T.A."/>
            <person name="Gao Y."/>
            <person name="Hammerbacher A."/>
            <person name="Kikkert J.R."/>
            <person name="Li Y."/>
            <person name="Li H."/>
            <person name="Li K."/>
            <person name="Li Q."/>
            <person name="Liu X."/>
            <person name="Ma X."/>
            <person name="Naidoo K."/>
            <person name="Pethybridge S.J."/>
            <person name="Sun J."/>
            <person name="Steenkamp E.T."/>
            <person name="van der Nest M.A."/>
            <person name="van Wyk S."/>
            <person name="Wingfield M.J."/>
            <person name="Xiong C."/>
            <person name="Yue Q."/>
            <person name="Zhang X."/>
        </authorList>
    </citation>
    <scope>NUCLEOTIDE SEQUENCE [LARGE SCALE GENOMIC DNA]</scope>
    <source>
        <strain evidence="9 10">BP5796</strain>
    </source>
</reference>
<keyword evidence="10" id="KW-1185">Reference proteome</keyword>
<comment type="caution">
    <text evidence="9">The sequence shown here is derived from an EMBL/GenBank/DDBJ whole genome shotgun (WGS) entry which is preliminary data.</text>
</comment>
<feature type="transmembrane region" description="Helical" evidence="7">
    <location>
        <begin position="233"/>
        <end position="251"/>
    </location>
</feature>
<feature type="transmembrane region" description="Helical" evidence="7">
    <location>
        <begin position="200"/>
        <end position="221"/>
    </location>
</feature>
<evidence type="ECO:0000256" key="1">
    <source>
        <dbReference type="ARBA" id="ARBA00004141"/>
    </source>
</evidence>
<dbReference type="OrthoDB" id="3900342at2759"/>
<feature type="transmembrane region" description="Helical" evidence="7">
    <location>
        <begin position="517"/>
        <end position="538"/>
    </location>
</feature>
<evidence type="ECO:0000313" key="9">
    <source>
        <dbReference type="EMBL" id="RDW91935.1"/>
    </source>
</evidence>
<feature type="compositionally biased region" description="Polar residues" evidence="6">
    <location>
        <begin position="17"/>
        <end position="26"/>
    </location>
</feature>
<dbReference type="EMBL" id="PDLN01000002">
    <property type="protein sequence ID" value="RDW91935.1"/>
    <property type="molecule type" value="Genomic_DNA"/>
</dbReference>
<evidence type="ECO:0000256" key="3">
    <source>
        <dbReference type="ARBA" id="ARBA00022692"/>
    </source>
</evidence>
<evidence type="ECO:0000256" key="5">
    <source>
        <dbReference type="ARBA" id="ARBA00023136"/>
    </source>
</evidence>
<dbReference type="GO" id="GO:0016020">
    <property type="term" value="C:membrane"/>
    <property type="evidence" value="ECO:0007669"/>
    <property type="project" value="UniProtKB-SubCell"/>
</dbReference>
<feature type="transmembrane region" description="Helical" evidence="7">
    <location>
        <begin position="263"/>
        <end position="285"/>
    </location>
</feature>
<gene>
    <name evidence="9" type="ORF">BP5796_01329</name>
</gene>
<protein>
    <recommendedName>
        <fullName evidence="8">Amino acid permease/ SLC12A domain-containing protein</fullName>
    </recommendedName>
</protein>
<feature type="transmembrane region" description="Helical" evidence="7">
    <location>
        <begin position="121"/>
        <end position="139"/>
    </location>
</feature>
<dbReference type="Proteomes" id="UP000256328">
    <property type="component" value="Unassembled WGS sequence"/>
</dbReference>
<dbReference type="Gene3D" id="1.20.1740.10">
    <property type="entry name" value="Amino acid/polyamine transporter I"/>
    <property type="match status" value="1"/>
</dbReference>
<feature type="region of interest" description="Disordered" evidence="6">
    <location>
        <begin position="1"/>
        <end position="61"/>
    </location>
</feature>
<name>A0A3D8T043_9HELO</name>
<evidence type="ECO:0000256" key="6">
    <source>
        <dbReference type="SAM" id="MobiDB-lite"/>
    </source>
</evidence>
<feature type="transmembrane region" description="Helical" evidence="7">
    <location>
        <begin position="588"/>
        <end position="608"/>
    </location>
</feature>
<keyword evidence="3 7" id="KW-0812">Transmembrane</keyword>
<dbReference type="PANTHER" id="PTHR43495">
    <property type="entry name" value="GABA PERMEASE"/>
    <property type="match status" value="1"/>
</dbReference>
<organism evidence="9 10">
    <name type="scientific">Coleophoma crateriformis</name>
    <dbReference type="NCBI Taxonomy" id="565419"/>
    <lineage>
        <taxon>Eukaryota</taxon>
        <taxon>Fungi</taxon>
        <taxon>Dikarya</taxon>
        <taxon>Ascomycota</taxon>
        <taxon>Pezizomycotina</taxon>
        <taxon>Leotiomycetes</taxon>
        <taxon>Helotiales</taxon>
        <taxon>Dermateaceae</taxon>
        <taxon>Coleophoma</taxon>
    </lineage>
</organism>
<feature type="transmembrane region" description="Helical" evidence="7">
    <location>
        <begin position="436"/>
        <end position="458"/>
    </location>
</feature>
<keyword evidence="4 7" id="KW-1133">Transmembrane helix</keyword>
<dbReference type="AlphaFoldDB" id="A0A3D8T043"/>
<evidence type="ECO:0000256" key="7">
    <source>
        <dbReference type="SAM" id="Phobius"/>
    </source>
</evidence>
<feature type="compositionally biased region" description="Polar residues" evidence="6">
    <location>
        <begin position="44"/>
        <end position="55"/>
    </location>
</feature>
<evidence type="ECO:0000256" key="4">
    <source>
        <dbReference type="ARBA" id="ARBA00022989"/>
    </source>
</evidence>
<dbReference type="GO" id="GO:0055085">
    <property type="term" value="P:transmembrane transport"/>
    <property type="evidence" value="ECO:0007669"/>
    <property type="project" value="InterPro"/>
</dbReference>
<keyword evidence="5 7" id="KW-0472">Membrane</keyword>
<feature type="transmembrane region" description="Helical" evidence="7">
    <location>
        <begin position="151"/>
        <end position="180"/>
    </location>
</feature>
<evidence type="ECO:0000256" key="2">
    <source>
        <dbReference type="ARBA" id="ARBA00022448"/>
    </source>
</evidence>
<keyword evidence="2" id="KW-0813">Transport</keyword>
<feature type="transmembrane region" description="Helical" evidence="7">
    <location>
        <begin position="486"/>
        <end position="505"/>
    </location>
</feature>
<sequence length="668" mass="73450">MANDGRQRAFSWAQDWFMNTPSETMPSSDGTRRRSTRSEANIEPTENGNQHSSGISPALPVPPTGGFMEMGVRAPSINSAAPLDPPNGVLKAKADFVAPDVEVGEPIIVQRRPEVDRDLRGIHIFMITISGTLGIGLYLRSGEILRLAGPLATPLAFLIIGILATAVMQCIAEMICIWPITNALVKFPAVFVDEELGVVIGWAYWFSYSISFACLLTSVAAEATFWPMSNPGAVTGGIFFLVIPLVLWAFNCFPVKWYGLSEIIGGIAKISFILILIVILMPIAISFPKDSCATQIPNQNWQGSPFTKIDKEVGSNWFVTFCTALSVATYAFVGIEIPAIAALEAKASLPQNIEGRGPANPALKFSSIWLPVIVGTVYVVASIIVCIFVPWDHPQLPRYSWLANTNTTISSSSCGASSTSVSAFVLLADGSTLSRLASAVTFFLVFTAISAANTNIYIASRTIYGLYQGRPWFSKFYGPGKTTKNIPIRAVCLTCCFFPICFITYAKDEAATEAIDVLAEAGSVCCVFVWLCECYAFIRLYRSIHRHKDEIEYEILMETSYASCLQPIRRYHDAVEYPYKSIGQPKTAWLAIFGCAWILIISNSAAMWKGFQLQPFLSGFLPLFVIAFAWVVLKLKNGTPFEQTNLKSWHVFRDIIKDLHTLRGQDIP</sequence>
<dbReference type="Pfam" id="PF00324">
    <property type="entry name" value="AA_permease"/>
    <property type="match status" value="1"/>
</dbReference>
<feature type="domain" description="Amino acid permease/ SLC12A" evidence="8">
    <location>
        <begin position="123"/>
        <end position="552"/>
    </location>
</feature>
<proteinExistence type="predicted"/>
<evidence type="ECO:0000259" key="8">
    <source>
        <dbReference type="Pfam" id="PF00324"/>
    </source>
</evidence>
<dbReference type="PANTHER" id="PTHR43495:SF5">
    <property type="entry name" value="GAMMA-AMINOBUTYRIC ACID PERMEASE"/>
    <property type="match status" value="1"/>
</dbReference>
<evidence type="ECO:0000313" key="10">
    <source>
        <dbReference type="Proteomes" id="UP000256328"/>
    </source>
</evidence>
<feature type="transmembrane region" description="Helical" evidence="7">
    <location>
        <begin position="614"/>
        <end position="633"/>
    </location>
</feature>
<comment type="subcellular location">
    <subcellularLocation>
        <location evidence="1">Membrane</location>
        <topology evidence="1">Multi-pass membrane protein</topology>
    </subcellularLocation>
</comment>
<dbReference type="InterPro" id="IPR004841">
    <property type="entry name" value="AA-permease/SLC12A_dom"/>
</dbReference>
<feature type="transmembrane region" description="Helical" evidence="7">
    <location>
        <begin position="368"/>
        <end position="391"/>
    </location>
</feature>